<organism evidence="1 2">
    <name type="scientific">Pristionchus pacificus</name>
    <name type="common">Parasitic nematode worm</name>
    <dbReference type="NCBI Taxonomy" id="54126"/>
    <lineage>
        <taxon>Eukaryota</taxon>
        <taxon>Metazoa</taxon>
        <taxon>Ecdysozoa</taxon>
        <taxon>Nematoda</taxon>
        <taxon>Chromadorea</taxon>
        <taxon>Rhabditida</taxon>
        <taxon>Rhabditina</taxon>
        <taxon>Diplogasteromorpha</taxon>
        <taxon>Diplogasteroidea</taxon>
        <taxon>Neodiplogasteridae</taxon>
        <taxon>Pristionchus</taxon>
    </lineage>
</organism>
<reference evidence="1" key="2">
    <citation type="submission" date="2022-06" db="UniProtKB">
        <authorList>
            <consortium name="EnsemblMetazoa"/>
        </authorList>
    </citation>
    <scope>IDENTIFICATION</scope>
    <source>
        <strain evidence="1">PS312</strain>
    </source>
</reference>
<keyword evidence="2" id="KW-1185">Reference proteome</keyword>
<sequence>PILPPPLSVYSSPVSGAVASFLPPPSSLPLLLLQLAVDPAPVDPLPHASAMEPDENPYQAQFDQWDRYYRAVVVPQQHTLSSEALDLETRTIDNDEFSTCDVSAARTICRGSTMYHNENVDIPLTTRDSYSEDFFASGEDVDVLEQIFARKEAAQASRSLSETSSTFTPPYQMASEMHVNNQMHNKYALSPETSAYANELVGLFDDKHEFDNVDDPEGLRHTYLRDFCKSSMEDLRALPDPFSPKMRYLFE</sequence>
<evidence type="ECO:0000313" key="1">
    <source>
        <dbReference type="EnsemblMetazoa" id="PPA36184.1"/>
    </source>
</evidence>
<dbReference type="Proteomes" id="UP000005239">
    <property type="component" value="Unassembled WGS sequence"/>
</dbReference>
<protein>
    <submittedName>
        <fullName evidence="1">Uncharacterized protein</fullName>
    </submittedName>
</protein>
<gene>
    <name evidence="1" type="primary">WBGene00274553</name>
</gene>
<accession>A0A8R1YN96</accession>
<proteinExistence type="predicted"/>
<evidence type="ECO:0000313" key="2">
    <source>
        <dbReference type="Proteomes" id="UP000005239"/>
    </source>
</evidence>
<accession>A0A2A6CX44</accession>
<reference evidence="2" key="1">
    <citation type="journal article" date="2008" name="Nat. Genet.">
        <title>The Pristionchus pacificus genome provides a unique perspective on nematode lifestyle and parasitism.</title>
        <authorList>
            <person name="Dieterich C."/>
            <person name="Clifton S.W."/>
            <person name="Schuster L.N."/>
            <person name="Chinwalla A."/>
            <person name="Delehaunty K."/>
            <person name="Dinkelacker I."/>
            <person name="Fulton L."/>
            <person name="Fulton R."/>
            <person name="Godfrey J."/>
            <person name="Minx P."/>
            <person name="Mitreva M."/>
            <person name="Roeseler W."/>
            <person name="Tian H."/>
            <person name="Witte H."/>
            <person name="Yang S.P."/>
            <person name="Wilson R.K."/>
            <person name="Sommer R.J."/>
        </authorList>
    </citation>
    <scope>NUCLEOTIDE SEQUENCE [LARGE SCALE GENOMIC DNA]</scope>
    <source>
        <strain evidence="2">PS312</strain>
    </source>
</reference>
<name>A0A2A6CX44_PRIPA</name>
<dbReference type="EnsemblMetazoa" id="PPA36184.1">
    <property type="protein sequence ID" value="PPA36184.1"/>
    <property type="gene ID" value="WBGene00274553"/>
</dbReference>
<dbReference type="AlphaFoldDB" id="A0A2A6CX44"/>